<dbReference type="Gene3D" id="3.60.21.10">
    <property type="match status" value="1"/>
</dbReference>
<dbReference type="PANTHER" id="PTHR45867">
    <property type="entry name" value="PURPLE ACID PHOSPHATASE"/>
    <property type="match status" value="1"/>
</dbReference>
<dbReference type="InterPro" id="IPR041792">
    <property type="entry name" value="MPP_PAP"/>
</dbReference>
<dbReference type="Pfam" id="PF16656">
    <property type="entry name" value="Pur_ac_phosph_N"/>
    <property type="match status" value="1"/>
</dbReference>
<dbReference type="RefSeq" id="XP_002676193.1">
    <property type="nucleotide sequence ID" value="XM_002676147.1"/>
</dbReference>
<dbReference type="PANTHER" id="PTHR45867:SF10">
    <property type="entry name" value="PURPLE ACID PHOSPHATASE"/>
    <property type="match status" value="1"/>
</dbReference>
<feature type="domain" description="Purple acid phosphatase N-terminal" evidence="6">
    <location>
        <begin position="50"/>
        <end position="149"/>
    </location>
</feature>
<protein>
    <recommendedName>
        <fullName evidence="3">Purple acid phosphatase</fullName>
        <ecNumber evidence="3">3.1.3.2</ecNumber>
    </recommendedName>
</protein>
<proteinExistence type="inferred from homology"/>
<feature type="domain" description="Calcineurin-like phosphoesterase" evidence="4">
    <location>
        <begin position="188"/>
        <end position="386"/>
    </location>
</feature>
<reference evidence="7 8" key="1">
    <citation type="journal article" date="2010" name="Cell">
        <title>The genome of Naegleria gruberi illuminates early eukaryotic versatility.</title>
        <authorList>
            <person name="Fritz-Laylin L.K."/>
            <person name="Prochnik S.E."/>
            <person name="Ginger M.L."/>
            <person name="Dacks J.B."/>
            <person name="Carpenter M.L."/>
            <person name="Field M.C."/>
            <person name="Kuo A."/>
            <person name="Paredez A."/>
            <person name="Chapman J."/>
            <person name="Pham J."/>
            <person name="Shu S."/>
            <person name="Neupane R."/>
            <person name="Cipriano M."/>
            <person name="Mancuso J."/>
            <person name="Tu H."/>
            <person name="Salamov A."/>
            <person name="Lindquist E."/>
            <person name="Shapiro H."/>
            <person name="Lucas S."/>
            <person name="Grigoriev I.V."/>
            <person name="Cande W.Z."/>
            <person name="Fulton C."/>
            <person name="Rokhsar D.S."/>
            <person name="Dawson S.C."/>
        </authorList>
    </citation>
    <scope>NUCLEOTIDE SEQUENCE [LARGE SCALE GENOMIC DNA]</scope>
    <source>
        <strain evidence="7 8">NEG-M</strain>
    </source>
</reference>
<dbReference type="SUPFAM" id="SSF56300">
    <property type="entry name" value="Metallo-dependent phosphatases"/>
    <property type="match status" value="1"/>
</dbReference>
<dbReference type="InterPro" id="IPR025733">
    <property type="entry name" value="PAPs_C"/>
</dbReference>
<dbReference type="eggNOG" id="KOG1378">
    <property type="taxonomic scope" value="Eukaryota"/>
</dbReference>
<dbReference type="EMBL" id="GG738873">
    <property type="protein sequence ID" value="EFC43449.1"/>
    <property type="molecule type" value="Genomic_DNA"/>
</dbReference>
<comment type="catalytic activity">
    <reaction evidence="3">
        <text>a phosphate monoester + H2O = an alcohol + phosphate</text>
        <dbReference type="Rhea" id="RHEA:15017"/>
        <dbReference type="ChEBI" id="CHEBI:15377"/>
        <dbReference type="ChEBI" id="CHEBI:30879"/>
        <dbReference type="ChEBI" id="CHEBI:43474"/>
        <dbReference type="ChEBI" id="CHEBI:67140"/>
        <dbReference type="EC" id="3.1.3.2"/>
    </reaction>
</comment>
<keyword evidence="8" id="KW-1185">Reference proteome</keyword>
<dbReference type="EC" id="3.1.3.2" evidence="3"/>
<dbReference type="OrthoDB" id="45007at2759"/>
<dbReference type="Proteomes" id="UP000006671">
    <property type="component" value="Unassembled WGS sequence"/>
</dbReference>
<feature type="domain" description="Purple acid phosphatase C-terminal" evidence="5">
    <location>
        <begin position="409"/>
        <end position="474"/>
    </location>
</feature>
<dbReference type="VEuPathDB" id="AmoebaDB:NAEGRDRAFT_80046"/>
<feature type="chain" id="PRO_5005126221" description="Purple acid phosphatase" evidence="3">
    <location>
        <begin position="28"/>
        <end position="483"/>
    </location>
</feature>
<evidence type="ECO:0000259" key="5">
    <source>
        <dbReference type="Pfam" id="PF14008"/>
    </source>
</evidence>
<dbReference type="InterPro" id="IPR029052">
    <property type="entry name" value="Metallo-depent_PP-like"/>
</dbReference>
<dbReference type="InterPro" id="IPR015914">
    <property type="entry name" value="PAPs_N"/>
</dbReference>
<dbReference type="KEGG" id="ngr:NAEGRDRAFT_80046"/>
<dbReference type="InterPro" id="IPR008963">
    <property type="entry name" value="Purple_acid_Pase-like_N"/>
</dbReference>
<dbReference type="InParanoid" id="D2VI40"/>
<keyword evidence="2" id="KW-0325">Glycoprotein</keyword>
<organism evidence="8">
    <name type="scientific">Naegleria gruberi</name>
    <name type="common">Amoeba</name>
    <dbReference type="NCBI Taxonomy" id="5762"/>
    <lineage>
        <taxon>Eukaryota</taxon>
        <taxon>Discoba</taxon>
        <taxon>Heterolobosea</taxon>
        <taxon>Tetramitia</taxon>
        <taxon>Eutetramitia</taxon>
        <taxon>Vahlkampfiidae</taxon>
        <taxon>Naegleria</taxon>
    </lineage>
</organism>
<comment type="similarity">
    <text evidence="3">Belongs to the metallophosphoesterase superfamily. Purple acid phosphatase family.</text>
</comment>
<dbReference type="CDD" id="cd00839">
    <property type="entry name" value="MPP_PAPs"/>
    <property type="match status" value="1"/>
</dbReference>
<sequence length="483" mass="55834">MQHHTVRLYSLLLMLLVSTALICSTWTFSAAVEGSKLPRITTTTMDYTPLFMHLAFTSVPTEMVVSFHTNDYDEKILGKPFVKYGKEDTLKIGAKVSWIGAVITQYGDVKHTGYDFNILMKDLEYQTKYYYQVGFLGSNVTSGVYNFHTRTDPRSIDSFETTVVMYGDQGTTNSKYAIAQVENFIHSFYNDKSAKNMFIYHLGDISYADDWPGILYQVIWARYLDMMSNIMPFVSYMTLPGNHEKGPKIPPYHSYEEGFVAYNHRFFMPLRNDSRFGHNMWHSFQHGPITFVSIDTETNFPHNFYPEYDFKGDQMKWLDETLSKIDRKVTPWVIVLGHRPIYTSKHGFSNAEGIPEGQAIIVQDAFEEILYKYHVDIATFGHVHSYQRTFPTYKLQVETKTNYHNLRYPIHIINGAGGCLEGITIFMHKYSPWSAKIFNEDEAYGILRTSYNPTTRVHKITFNLHAAKTNEIVDTVTITKDAY</sequence>
<evidence type="ECO:0000313" key="8">
    <source>
        <dbReference type="Proteomes" id="UP000006671"/>
    </source>
</evidence>
<dbReference type="Pfam" id="PF14008">
    <property type="entry name" value="Metallophos_C"/>
    <property type="match status" value="1"/>
</dbReference>
<dbReference type="GO" id="GO:0046872">
    <property type="term" value="F:metal ion binding"/>
    <property type="evidence" value="ECO:0007669"/>
    <property type="project" value="InterPro"/>
</dbReference>
<dbReference type="SUPFAM" id="SSF49363">
    <property type="entry name" value="Purple acid phosphatase, N-terminal domain"/>
    <property type="match status" value="1"/>
</dbReference>
<evidence type="ECO:0000256" key="1">
    <source>
        <dbReference type="ARBA" id="ARBA00022729"/>
    </source>
</evidence>
<accession>D2VI40</accession>
<dbReference type="Pfam" id="PF00149">
    <property type="entry name" value="Metallophos"/>
    <property type="match status" value="1"/>
</dbReference>
<dbReference type="AlphaFoldDB" id="D2VI40"/>
<evidence type="ECO:0000313" key="7">
    <source>
        <dbReference type="EMBL" id="EFC43449.1"/>
    </source>
</evidence>
<gene>
    <name evidence="7" type="ORF">NAEGRDRAFT_80046</name>
</gene>
<evidence type="ECO:0000256" key="3">
    <source>
        <dbReference type="RuleBase" id="RU361203"/>
    </source>
</evidence>
<feature type="signal peptide" evidence="3">
    <location>
        <begin position="1"/>
        <end position="27"/>
    </location>
</feature>
<keyword evidence="3" id="KW-0378">Hydrolase</keyword>
<keyword evidence="1 3" id="KW-0732">Signal</keyword>
<dbReference type="InterPro" id="IPR004843">
    <property type="entry name" value="Calcineurin-like_PHP"/>
</dbReference>
<dbReference type="Gene3D" id="2.60.40.380">
    <property type="entry name" value="Purple acid phosphatase-like, N-terminal"/>
    <property type="match status" value="1"/>
</dbReference>
<name>D2VI40_NAEGR</name>
<dbReference type="GO" id="GO:0003993">
    <property type="term" value="F:acid phosphatase activity"/>
    <property type="evidence" value="ECO:0007669"/>
    <property type="project" value="UniProtKB-EC"/>
</dbReference>
<evidence type="ECO:0000259" key="6">
    <source>
        <dbReference type="Pfam" id="PF16656"/>
    </source>
</evidence>
<dbReference type="GeneID" id="8853405"/>
<evidence type="ECO:0000259" key="4">
    <source>
        <dbReference type="Pfam" id="PF00149"/>
    </source>
</evidence>
<evidence type="ECO:0000256" key="2">
    <source>
        <dbReference type="ARBA" id="ARBA00023180"/>
    </source>
</evidence>